<name>A0AA39XI62_9PEZI</name>
<keyword evidence="3" id="KW-1185">Reference proteome</keyword>
<organism evidence="2 3">
    <name type="scientific">Bombardia bombarda</name>
    <dbReference type="NCBI Taxonomy" id="252184"/>
    <lineage>
        <taxon>Eukaryota</taxon>
        <taxon>Fungi</taxon>
        <taxon>Dikarya</taxon>
        <taxon>Ascomycota</taxon>
        <taxon>Pezizomycotina</taxon>
        <taxon>Sordariomycetes</taxon>
        <taxon>Sordariomycetidae</taxon>
        <taxon>Sordariales</taxon>
        <taxon>Lasiosphaeriaceae</taxon>
        <taxon>Bombardia</taxon>
    </lineage>
</organism>
<comment type="caution">
    <text evidence="2">The sequence shown here is derived from an EMBL/GenBank/DDBJ whole genome shotgun (WGS) entry which is preliminary data.</text>
</comment>
<feature type="compositionally biased region" description="Polar residues" evidence="1">
    <location>
        <begin position="149"/>
        <end position="160"/>
    </location>
</feature>
<dbReference type="Proteomes" id="UP001174934">
    <property type="component" value="Unassembled WGS sequence"/>
</dbReference>
<dbReference type="AlphaFoldDB" id="A0AA39XI62"/>
<evidence type="ECO:0000313" key="2">
    <source>
        <dbReference type="EMBL" id="KAK0634344.1"/>
    </source>
</evidence>
<gene>
    <name evidence="2" type="ORF">B0T17DRAFT_513065</name>
</gene>
<evidence type="ECO:0000256" key="1">
    <source>
        <dbReference type="SAM" id="MobiDB-lite"/>
    </source>
</evidence>
<protein>
    <submittedName>
        <fullName evidence="2">Uncharacterized protein</fullName>
    </submittedName>
</protein>
<evidence type="ECO:0000313" key="3">
    <source>
        <dbReference type="Proteomes" id="UP001174934"/>
    </source>
</evidence>
<accession>A0AA39XI62</accession>
<reference evidence="2" key="1">
    <citation type="submission" date="2023-06" db="EMBL/GenBank/DDBJ databases">
        <title>Genome-scale phylogeny and comparative genomics of the fungal order Sordariales.</title>
        <authorList>
            <consortium name="Lawrence Berkeley National Laboratory"/>
            <person name="Hensen N."/>
            <person name="Bonometti L."/>
            <person name="Westerberg I."/>
            <person name="Brannstrom I.O."/>
            <person name="Guillou S."/>
            <person name="Cros-Aarteil S."/>
            <person name="Calhoun S."/>
            <person name="Haridas S."/>
            <person name="Kuo A."/>
            <person name="Mondo S."/>
            <person name="Pangilinan J."/>
            <person name="Riley R."/>
            <person name="LaButti K."/>
            <person name="Andreopoulos B."/>
            <person name="Lipzen A."/>
            <person name="Chen C."/>
            <person name="Yanf M."/>
            <person name="Daum C."/>
            <person name="Ng V."/>
            <person name="Clum A."/>
            <person name="Steindorff A."/>
            <person name="Ohm R."/>
            <person name="Martin F."/>
            <person name="Silar P."/>
            <person name="Natvig D."/>
            <person name="Lalanne C."/>
            <person name="Gautier V."/>
            <person name="Ament-velasquez S.L."/>
            <person name="Kruys A."/>
            <person name="Hutchinson M.I."/>
            <person name="Powell A.J."/>
            <person name="Barry K."/>
            <person name="Miller A.N."/>
            <person name="Grigoriev I.V."/>
            <person name="Debuchy R."/>
            <person name="Gladieux P."/>
            <person name="Thoren M.H."/>
            <person name="Johannesson H."/>
        </authorList>
    </citation>
    <scope>NUCLEOTIDE SEQUENCE</scope>
    <source>
        <strain evidence="2">SMH3391-2</strain>
    </source>
</reference>
<feature type="region of interest" description="Disordered" evidence="1">
    <location>
        <begin position="84"/>
        <end position="174"/>
    </location>
</feature>
<sequence>MGLRKMLGIKQKPTPANLASTANYTGLDSDGSRGYALYNGSTTTFGTTTTMATDVSRSTYSPLKPIPEMYPALHQRMMHHQNNPVTQSHRPAMSAQRPAAQPLLFPEPTTTTRGYSGGGNSSKSKGNSFDTTGTGSSSGASSSGRRSSIMHQQSPNTSGGSVVGPGDFPEPQITSADVRRCTKLLRRMFEIHLEMWSLSSSYEPNQPLRLEKKVQLDAILADIRNIVNTWNSMPPSMWTDDELEEIKWIAQTLNG</sequence>
<feature type="compositionally biased region" description="Low complexity" evidence="1">
    <location>
        <begin position="121"/>
        <end position="147"/>
    </location>
</feature>
<proteinExistence type="predicted"/>
<dbReference type="EMBL" id="JAULSR010000001">
    <property type="protein sequence ID" value="KAK0634344.1"/>
    <property type="molecule type" value="Genomic_DNA"/>
</dbReference>